<feature type="repeat" description="WD" evidence="3">
    <location>
        <begin position="1094"/>
        <end position="1125"/>
    </location>
</feature>
<sequence>MQKLISSYEYQVGGRLPANAPSYVVRQADEELYKALKAGEFCYILNSRQMGKSSLRVQVAKRLQEDGIVCTTVDLSGIGNSNITANQWYADIIMRLVRSFRLSDKINVRNWLAERQDFSPVGCLGELLQSVLTECLEQPIVIFFDEIDSTLSLPFNTDDFFALIRCCHEHTRLTFALIGVATPSDLIVDKTRTPFNIGRAIELNGFKLHEVEPLELGLAAKIDNPQAVLTEILAWTGGQPFLTQKLCQIVKSVLCNVSTRTEEKVMLNSEASPFLAKLMREILTQPEEVSEQVSTIVRSHIIENWASQDEPPHLRTIRDRLLCNEQRASRLLGFYLQILQNGSIPADDSPEKIELLLSGLVVKKQGALQVYNPIYQEVFNREWVEKQLKKLRPYADLINAWVASDYQDETNLLRGQALLNAQIWAKGKSLSNLDYRFLAASEELEKREVQSALIASEQANQILINAEQQAKNTIRRGLLGLSAVSLVAVSLLGLSGLLAWQTNEQKKQVVLGEIKALTISSEASFDSKQPFDALLSGLKAGVKLKHIGWDNASMLLQTQVEKAIRQSLYWVRERDHFTGHGDVVTRVKFSPNGQKLASASWDKTIKIWQRDGKLLHTLQGHQDAVWSVNFNKNGKWLVSGGRDKTARIWSVADGKELLFLPNKDWVACVGFSPDGQTIASMEWNGTIRLWNLRGQQLTSFRTHNAPVVAIHFNPKGGTIATASRDGTAKVWSLDGKEIVTLRGHQDWVMYVNFSSDGKNLITASRDKTAKLWNLEGEELATMRGHEDIVGSAVFSGDGQTIATAGWDTTVRTWNRRGEQLQVLHGHKDAVWGVHFSKDGKTLASSGEDGSVRLWNPEGTSIGSQTHPQSKILNPKSKIRTVAAWSENLKEAASVGISFNPKGQFLGTIGRQNTAILWNLESMETLQTTSLQGHTDTLRSLQFSPDGKMVVTASRDKTVKLWNLNGKELVTLRGHQGDVRSAVFSPDGQTVASASWDNTVKLWDFAGRELLTLQGHQAGVRSVNFSPDGQLIATGSQDGTAKIWNRQGKELMTLRGHEDGILAIAISPDGQTIATVSKDRTVKLWNLQGQMLVTLYCHEGDINSMIFSHNSKIFVTASDDKTIKLWTREGKILQTLGGHHAGVKSVSFSPDGRVLASSDSLGNVIFWHLDLNSNPDKLLVQGCDWVRDYLRNSANIKEDERQLCDGISTTSH</sequence>
<comment type="caution">
    <text evidence="4">The sequence shown here is derived from an EMBL/GenBank/DDBJ whole genome shotgun (WGS) entry which is preliminary data.</text>
</comment>
<evidence type="ECO:0000256" key="2">
    <source>
        <dbReference type="ARBA" id="ARBA00022737"/>
    </source>
</evidence>
<feature type="repeat" description="WD" evidence="3">
    <location>
        <begin position="1012"/>
        <end position="1053"/>
    </location>
</feature>
<feature type="repeat" description="WD" evidence="3">
    <location>
        <begin position="618"/>
        <end position="659"/>
    </location>
</feature>
<dbReference type="OrthoDB" id="580957at2"/>
<dbReference type="SUPFAM" id="SSF50960">
    <property type="entry name" value="TolB, C-terminal domain"/>
    <property type="match status" value="2"/>
</dbReference>
<dbReference type="Pfam" id="PF00400">
    <property type="entry name" value="WD40"/>
    <property type="match status" value="13"/>
</dbReference>
<dbReference type="PROSITE" id="PS50294">
    <property type="entry name" value="WD_REPEATS_REGION"/>
    <property type="match status" value="13"/>
</dbReference>
<dbReference type="InterPro" id="IPR027417">
    <property type="entry name" value="P-loop_NTPase"/>
</dbReference>
<keyword evidence="2" id="KW-0677">Repeat</keyword>
<dbReference type="Pfam" id="PF14516">
    <property type="entry name" value="AAA_35"/>
    <property type="match status" value="1"/>
</dbReference>
<gene>
    <name evidence="4" type="ORF">WA1_00350</name>
</gene>
<dbReference type="InterPro" id="IPR001680">
    <property type="entry name" value="WD40_rpt"/>
</dbReference>
<feature type="repeat" description="WD" evidence="3">
    <location>
        <begin position="1135"/>
        <end position="1169"/>
    </location>
</feature>
<protein>
    <submittedName>
        <fullName evidence="4">Uncharacterized protein</fullName>
    </submittedName>
</protein>
<dbReference type="STRING" id="128403.WA1_00350"/>
<dbReference type="PANTHER" id="PTHR44129">
    <property type="entry name" value="WD REPEAT-CONTAINING PROTEIN POP1"/>
    <property type="match status" value="1"/>
</dbReference>
<dbReference type="CDD" id="cd00200">
    <property type="entry name" value="WD40"/>
    <property type="match status" value="3"/>
</dbReference>
<keyword evidence="1 3" id="KW-0853">WD repeat</keyword>
<dbReference type="Gene3D" id="3.40.50.300">
    <property type="entry name" value="P-loop containing nucleotide triphosphate hydrolases"/>
    <property type="match status" value="1"/>
</dbReference>
<dbReference type="Proteomes" id="UP000076925">
    <property type="component" value="Unassembled WGS sequence"/>
</dbReference>
<dbReference type="EMBL" id="ANNX02000012">
    <property type="protein sequence ID" value="KYC43658.1"/>
    <property type="molecule type" value="Genomic_DNA"/>
</dbReference>
<dbReference type="InterPro" id="IPR015943">
    <property type="entry name" value="WD40/YVTN_repeat-like_dom_sf"/>
</dbReference>
<dbReference type="PRINTS" id="PR00320">
    <property type="entry name" value="GPROTEINBRPT"/>
</dbReference>
<dbReference type="SMART" id="SM00320">
    <property type="entry name" value="WD40"/>
    <property type="match status" value="14"/>
</dbReference>
<dbReference type="SUPFAM" id="SSF50978">
    <property type="entry name" value="WD40 repeat-like"/>
    <property type="match status" value="1"/>
</dbReference>
<feature type="repeat" description="WD" evidence="3">
    <location>
        <begin position="1053"/>
        <end position="1094"/>
    </location>
</feature>
<dbReference type="InterPro" id="IPR036322">
    <property type="entry name" value="WD40_repeat_dom_sf"/>
</dbReference>
<dbReference type="SUPFAM" id="SSF52540">
    <property type="entry name" value="P-loop containing nucleoside triphosphate hydrolases"/>
    <property type="match status" value="1"/>
</dbReference>
<dbReference type="InterPro" id="IPR019775">
    <property type="entry name" value="WD40_repeat_CS"/>
</dbReference>
<feature type="repeat" description="WD" evidence="3">
    <location>
        <begin position="782"/>
        <end position="814"/>
    </location>
</feature>
<proteinExistence type="predicted"/>
<feature type="repeat" description="WD" evidence="3">
    <location>
        <begin position="823"/>
        <end position="855"/>
    </location>
</feature>
<feature type="repeat" description="WD" evidence="3">
    <location>
        <begin position="741"/>
        <end position="782"/>
    </location>
</feature>
<accession>A0A139XG42</accession>
<feature type="repeat" description="WD" evidence="3">
    <location>
        <begin position="930"/>
        <end position="971"/>
    </location>
</feature>
<dbReference type="InterPro" id="IPR050349">
    <property type="entry name" value="WD_LIS1/nudF_dynein_reg"/>
</dbReference>
<dbReference type="PROSITE" id="PS00678">
    <property type="entry name" value="WD_REPEATS_1"/>
    <property type="match status" value="4"/>
</dbReference>
<keyword evidence="5" id="KW-1185">Reference proteome</keyword>
<dbReference type="RefSeq" id="WP_017742222.1">
    <property type="nucleotide sequence ID" value="NZ_KQ976354.1"/>
</dbReference>
<feature type="repeat" description="WD" evidence="3">
    <location>
        <begin position="700"/>
        <end position="741"/>
    </location>
</feature>
<dbReference type="InterPro" id="IPR020472">
    <property type="entry name" value="WD40_PAC1"/>
</dbReference>
<feature type="repeat" description="WD" evidence="3">
    <location>
        <begin position="577"/>
        <end position="609"/>
    </location>
</feature>
<evidence type="ECO:0000256" key="3">
    <source>
        <dbReference type="PROSITE-ProRule" id="PRU00221"/>
    </source>
</evidence>
<feature type="repeat" description="WD" evidence="3">
    <location>
        <begin position="971"/>
        <end position="1012"/>
    </location>
</feature>
<evidence type="ECO:0000313" key="4">
    <source>
        <dbReference type="EMBL" id="KYC43658.1"/>
    </source>
</evidence>
<feature type="repeat" description="WD" evidence="3">
    <location>
        <begin position="659"/>
        <end position="700"/>
    </location>
</feature>
<dbReference type="AlphaFoldDB" id="A0A139XG42"/>
<name>A0A139XG42_9CYAN</name>
<organism evidence="4 5">
    <name type="scientific">Scytonema hofmannii PCC 7110</name>
    <dbReference type="NCBI Taxonomy" id="128403"/>
    <lineage>
        <taxon>Bacteria</taxon>
        <taxon>Bacillati</taxon>
        <taxon>Cyanobacteriota</taxon>
        <taxon>Cyanophyceae</taxon>
        <taxon>Nostocales</taxon>
        <taxon>Scytonemataceae</taxon>
        <taxon>Scytonema</taxon>
    </lineage>
</organism>
<evidence type="ECO:0000313" key="5">
    <source>
        <dbReference type="Proteomes" id="UP000076925"/>
    </source>
</evidence>
<reference evidence="4 5" key="1">
    <citation type="journal article" date="2013" name="Genome Biol. Evol.">
        <title>Genomes of Stigonematalean cyanobacteria (subsection V) and the evolution of oxygenic photosynthesis from prokaryotes to plastids.</title>
        <authorList>
            <person name="Dagan T."/>
            <person name="Roettger M."/>
            <person name="Stucken K."/>
            <person name="Landan G."/>
            <person name="Koch R."/>
            <person name="Major P."/>
            <person name="Gould S.B."/>
            <person name="Goremykin V.V."/>
            <person name="Rippka R."/>
            <person name="Tandeau de Marsac N."/>
            <person name="Gugger M."/>
            <person name="Lockhart P.J."/>
            <person name="Allen J.F."/>
            <person name="Brune I."/>
            <person name="Maus I."/>
            <person name="Puhler A."/>
            <person name="Martin W.F."/>
        </authorList>
    </citation>
    <scope>NUCLEOTIDE SEQUENCE [LARGE SCALE GENOMIC DNA]</scope>
    <source>
        <strain evidence="4 5">PCC 7110</strain>
    </source>
</reference>
<dbReference type="PROSITE" id="PS50082">
    <property type="entry name" value="WD_REPEATS_2"/>
    <property type="match status" value="13"/>
</dbReference>
<evidence type="ECO:0000256" key="1">
    <source>
        <dbReference type="ARBA" id="ARBA00022574"/>
    </source>
</evidence>
<dbReference type="Gene3D" id="2.130.10.10">
    <property type="entry name" value="YVTN repeat-like/Quinoprotein amine dehydrogenase"/>
    <property type="match status" value="4"/>
</dbReference>